<name>A0A194VF07_CYTMA</name>
<proteinExistence type="predicted"/>
<dbReference type="PANTHER" id="PTHR34502:SF5">
    <property type="entry name" value="DUF6594 DOMAIN-CONTAINING PROTEIN"/>
    <property type="match status" value="1"/>
</dbReference>
<evidence type="ECO:0000313" key="5">
    <source>
        <dbReference type="Proteomes" id="UP000078576"/>
    </source>
</evidence>
<dbReference type="Proteomes" id="UP000078576">
    <property type="component" value="Unassembled WGS sequence"/>
</dbReference>
<accession>A0A194VF07</accession>
<evidence type="ECO:0000313" key="4">
    <source>
        <dbReference type="EMBL" id="KUI62585.1"/>
    </source>
</evidence>
<reference evidence="5" key="1">
    <citation type="submission" date="2014-12" db="EMBL/GenBank/DDBJ databases">
        <title>Genome Sequence of Valsa Canker Pathogens Uncovers a Specific Adaption of Colonization on Woody Bark.</title>
        <authorList>
            <person name="Yin Z."/>
            <person name="Liu H."/>
            <person name="Gao X."/>
            <person name="Li Z."/>
            <person name="Song N."/>
            <person name="Ke X."/>
            <person name="Dai Q."/>
            <person name="Wu Y."/>
            <person name="Sun Y."/>
            <person name="Xu J.-R."/>
            <person name="Kang Z.K."/>
            <person name="Wang L."/>
            <person name="Huang L."/>
        </authorList>
    </citation>
    <scope>NUCLEOTIDE SEQUENCE [LARGE SCALE GENOMIC DNA]</scope>
    <source>
        <strain evidence="5">SXYL134</strain>
    </source>
</reference>
<evidence type="ECO:0000259" key="3">
    <source>
        <dbReference type="Pfam" id="PF20237"/>
    </source>
</evidence>
<feature type="transmembrane region" description="Helical" evidence="2">
    <location>
        <begin position="260"/>
        <end position="280"/>
    </location>
</feature>
<sequence>MVPSQETDAEKPEGEGSEQQHEAASQHSEERTQPTRGYAHLAEFMTKTHHGMMRRFRDLSTLNLLYLQAELYQLKSELDRETCADMRCPSNDERSNWDYHWRLLATSGLRTEGKRWKIWLKLRERLYEYQDAINRHSKIASMAGPTNDQRRVLANIVGRDSLSHGTFAFFSPELLGVEPEVYREEFLDDLVLLESADEENDPLERFGVRSVLRLFRALGGCKMKLIQQEDIESGLGGNLAVIDGRVYQYPKRTYSAANRIIGAISSAIVPMASIVTLFAINNQNVRVGLVCVFALVFCLLLSLLTKARRIEIFAATAAFMSVQLVFISQNN</sequence>
<dbReference type="Pfam" id="PF20237">
    <property type="entry name" value="DUF6594"/>
    <property type="match status" value="1"/>
</dbReference>
<keyword evidence="2" id="KW-0812">Transmembrane</keyword>
<keyword evidence="5" id="KW-1185">Reference proteome</keyword>
<evidence type="ECO:0000256" key="1">
    <source>
        <dbReference type="SAM" id="MobiDB-lite"/>
    </source>
</evidence>
<dbReference type="AlphaFoldDB" id="A0A194VF07"/>
<keyword evidence="2" id="KW-1133">Transmembrane helix</keyword>
<dbReference type="InterPro" id="IPR046529">
    <property type="entry name" value="DUF6594"/>
</dbReference>
<feature type="domain" description="DUF6594" evidence="3">
    <location>
        <begin position="38"/>
        <end position="323"/>
    </location>
</feature>
<keyword evidence="2" id="KW-0472">Membrane</keyword>
<feature type="compositionally biased region" description="Basic and acidic residues" evidence="1">
    <location>
        <begin position="8"/>
        <end position="21"/>
    </location>
</feature>
<feature type="transmembrane region" description="Helical" evidence="2">
    <location>
        <begin position="286"/>
        <end position="305"/>
    </location>
</feature>
<dbReference type="EMBL" id="KN714821">
    <property type="protein sequence ID" value="KUI62585.1"/>
    <property type="molecule type" value="Genomic_DNA"/>
</dbReference>
<dbReference type="OrthoDB" id="5342093at2759"/>
<organism evidence="4 5">
    <name type="scientific">Cytospora mali</name>
    <name type="common">Apple Valsa canker fungus</name>
    <name type="synonym">Valsa mali</name>
    <dbReference type="NCBI Taxonomy" id="578113"/>
    <lineage>
        <taxon>Eukaryota</taxon>
        <taxon>Fungi</taxon>
        <taxon>Dikarya</taxon>
        <taxon>Ascomycota</taxon>
        <taxon>Pezizomycotina</taxon>
        <taxon>Sordariomycetes</taxon>
        <taxon>Sordariomycetidae</taxon>
        <taxon>Diaporthales</taxon>
        <taxon>Cytosporaceae</taxon>
        <taxon>Cytospora</taxon>
    </lineage>
</organism>
<protein>
    <recommendedName>
        <fullName evidence="3">DUF6594 domain-containing protein</fullName>
    </recommendedName>
</protein>
<dbReference type="STRING" id="694573.A0A194VF07"/>
<evidence type="ECO:0000256" key="2">
    <source>
        <dbReference type="SAM" id="Phobius"/>
    </source>
</evidence>
<dbReference type="PANTHER" id="PTHR34502">
    <property type="entry name" value="DUF6594 DOMAIN-CONTAINING PROTEIN-RELATED"/>
    <property type="match status" value="1"/>
</dbReference>
<feature type="region of interest" description="Disordered" evidence="1">
    <location>
        <begin position="1"/>
        <end position="34"/>
    </location>
</feature>
<gene>
    <name evidence="4" type="ORF">VP1G_09710</name>
</gene>